<protein>
    <submittedName>
        <fullName evidence="1">Uncharacterized protein</fullName>
    </submittedName>
</protein>
<dbReference type="OrthoDB" id="10464216at2759"/>
<organism evidence="1 2">
    <name type="scientific">Lichtheimia corymbifera JMRC:FSU:9682</name>
    <dbReference type="NCBI Taxonomy" id="1263082"/>
    <lineage>
        <taxon>Eukaryota</taxon>
        <taxon>Fungi</taxon>
        <taxon>Fungi incertae sedis</taxon>
        <taxon>Mucoromycota</taxon>
        <taxon>Mucoromycotina</taxon>
        <taxon>Mucoromycetes</taxon>
        <taxon>Mucorales</taxon>
        <taxon>Lichtheimiaceae</taxon>
        <taxon>Lichtheimia</taxon>
    </lineage>
</organism>
<dbReference type="Proteomes" id="UP000027586">
    <property type="component" value="Unassembled WGS sequence"/>
</dbReference>
<proteinExistence type="predicted"/>
<comment type="caution">
    <text evidence="1">The sequence shown here is derived from an EMBL/GenBank/DDBJ whole genome shotgun (WGS) entry which is preliminary data.</text>
</comment>
<reference evidence="1" key="1">
    <citation type="submission" date="2013-08" db="EMBL/GenBank/DDBJ databases">
        <title>Gene expansion shapes genome architecture in the human pathogen Lichtheimia corymbifera: an evolutionary genomics analysis in the ancient terrestrial Mucorales (Mucoromycotina).</title>
        <authorList>
            <person name="Schwartze V.U."/>
            <person name="Winter S."/>
            <person name="Shelest E."/>
            <person name="Marcet-Houben M."/>
            <person name="Horn F."/>
            <person name="Wehner S."/>
            <person name="Hoffmann K."/>
            <person name="Riege K."/>
            <person name="Sammeth M."/>
            <person name="Nowrousian M."/>
            <person name="Valiante V."/>
            <person name="Linde J."/>
            <person name="Jacobsen I.D."/>
            <person name="Marz M."/>
            <person name="Brakhage A.A."/>
            <person name="Gabaldon T."/>
            <person name="Bocker S."/>
            <person name="Voigt K."/>
        </authorList>
    </citation>
    <scope>NUCLEOTIDE SEQUENCE [LARGE SCALE GENOMIC DNA]</scope>
    <source>
        <strain evidence="1">FSU 9682</strain>
    </source>
</reference>
<gene>
    <name evidence="1" type="ORF">LCOR_01028.1</name>
</gene>
<evidence type="ECO:0000313" key="2">
    <source>
        <dbReference type="Proteomes" id="UP000027586"/>
    </source>
</evidence>
<accession>A0A068RHS7</accession>
<dbReference type="VEuPathDB" id="FungiDB:LCOR_01028.1"/>
<dbReference type="EMBL" id="CBTN010000003">
    <property type="protein sequence ID" value="CDH49280.1"/>
    <property type="molecule type" value="Genomic_DNA"/>
</dbReference>
<evidence type="ECO:0000313" key="1">
    <source>
        <dbReference type="EMBL" id="CDH49280.1"/>
    </source>
</evidence>
<name>A0A068RHS7_9FUNG</name>
<keyword evidence="2" id="KW-1185">Reference proteome</keyword>
<dbReference type="AlphaFoldDB" id="A0A068RHS7"/>
<sequence>MLNVDNDHDDDGDEQQEEIQHTIHELQPMSADQYRSLLAGYEQHGHTAHTAKLIYGRLSSVPLQVPSDKFEQFYCTSLLWHSIIDMLDAPRMQQNDQENTRPSDRANNLCADYIARDAATRVSAQLVPVIGSIQRATNAYNTTVDISHQMAAQLAIHTEMVATWMQESHEKTVAAHQ</sequence>